<dbReference type="EMBL" id="BLLF01000791">
    <property type="protein sequence ID" value="GFH14987.1"/>
    <property type="molecule type" value="Genomic_DNA"/>
</dbReference>
<gene>
    <name evidence="3" type="ORF">HaLaN_11132</name>
</gene>
<feature type="non-terminal residue" evidence="3">
    <location>
        <position position="1"/>
    </location>
</feature>
<protein>
    <submittedName>
        <fullName evidence="3">Uncharacterized protein</fullName>
    </submittedName>
</protein>
<dbReference type="AlphaFoldDB" id="A0A699YXI1"/>
<keyword evidence="2" id="KW-0813">Transport</keyword>
<dbReference type="Gene3D" id="1.25.40.20">
    <property type="entry name" value="Ankyrin repeat-containing domain"/>
    <property type="match status" value="1"/>
</dbReference>
<keyword evidence="4" id="KW-1185">Reference proteome</keyword>
<dbReference type="PANTHER" id="PTHR45743">
    <property type="entry name" value="POTASSIUM CHANNEL AKT1"/>
    <property type="match status" value="1"/>
</dbReference>
<dbReference type="InterPro" id="IPR036770">
    <property type="entry name" value="Ankyrin_rpt-contain_sf"/>
</dbReference>
<keyword evidence="1" id="KW-0631">Potassium channel</keyword>
<keyword evidence="2" id="KW-0407">Ion channel</keyword>
<keyword evidence="1" id="KW-0630">Potassium</keyword>
<sequence>LGLKGVFLASQLCNCVFEKDYLKLRRMMRAGADPNAVDYDSRCALHIMAAEADIKGVRLLLEVGGAMVDTKDRWGHTALDEAKRVNASPVIAYLAPLMLLAAEGKIRCAAKPMAPRLQVLMATQPALLLTAGFPRPYLTPGASQV</sequence>
<organism evidence="3 4">
    <name type="scientific">Haematococcus lacustris</name>
    <name type="common">Green alga</name>
    <name type="synonym">Haematococcus pluvialis</name>
    <dbReference type="NCBI Taxonomy" id="44745"/>
    <lineage>
        <taxon>Eukaryota</taxon>
        <taxon>Viridiplantae</taxon>
        <taxon>Chlorophyta</taxon>
        <taxon>core chlorophytes</taxon>
        <taxon>Chlorophyceae</taxon>
        <taxon>CS clade</taxon>
        <taxon>Chlamydomonadales</taxon>
        <taxon>Haematococcaceae</taxon>
        <taxon>Haematococcus</taxon>
    </lineage>
</organism>
<proteinExistence type="predicted"/>
<evidence type="ECO:0000256" key="1">
    <source>
        <dbReference type="ARBA" id="ARBA00022826"/>
    </source>
</evidence>
<comment type="caution">
    <text evidence="3">The sequence shown here is derived from an EMBL/GenBank/DDBJ whole genome shotgun (WGS) entry which is preliminary data.</text>
</comment>
<accession>A0A699YXI1</accession>
<evidence type="ECO:0000313" key="4">
    <source>
        <dbReference type="Proteomes" id="UP000485058"/>
    </source>
</evidence>
<reference evidence="3 4" key="1">
    <citation type="submission" date="2020-02" db="EMBL/GenBank/DDBJ databases">
        <title>Draft genome sequence of Haematococcus lacustris strain NIES-144.</title>
        <authorList>
            <person name="Morimoto D."/>
            <person name="Nakagawa S."/>
            <person name="Yoshida T."/>
            <person name="Sawayama S."/>
        </authorList>
    </citation>
    <scope>NUCLEOTIDE SEQUENCE [LARGE SCALE GENOMIC DNA]</scope>
    <source>
        <strain evidence="3 4">NIES-144</strain>
    </source>
</reference>
<dbReference type="SUPFAM" id="SSF48403">
    <property type="entry name" value="Ankyrin repeat"/>
    <property type="match status" value="1"/>
</dbReference>
<keyword evidence="2" id="KW-0406">Ion transport</keyword>
<name>A0A699YXI1_HAELA</name>
<dbReference type="GO" id="GO:0005249">
    <property type="term" value="F:voltage-gated potassium channel activity"/>
    <property type="evidence" value="ECO:0007669"/>
    <property type="project" value="InterPro"/>
</dbReference>
<keyword evidence="2" id="KW-0851">Voltage-gated channel</keyword>
<dbReference type="Proteomes" id="UP000485058">
    <property type="component" value="Unassembled WGS sequence"/>
</dbReference>
<evidence type="ECO:0000256" key="2">
    <source>
        <dbReference type="ARBA" id="ARBA00022882"/>
    </source>
</evidence>
<dbReference type="InterPro" id="IPR045319">
    <property type="entry name" value="KAT/AKT"/>
</dbReference>
<evidence type="ECO:0000313" key="3">
    <source>
        <dbReference type="EMBL" id="GFH14987.1"/>
    </source>
</evidence>
<dbReference type="GO" id="GO:0034702">
    <property type="term" value="C:monoatomic ion channel complex"/>
    <property type="evidence" value="ECO:0007669"/>
    <property type="project" value="UniProtKB-KW"/>
</dbReference>
<keyword evidence="1" id="KW-0633">Potassium transport</keyword>